<gene>
    <name evidence="3" type="ORF">WJX73_010553</name>
</gene>
<feature type="compositionally biased region" description="Low complexity" evidence="1">
    <location>
        <begin position="131"/>
        <end position="145"/>
    </location>
</feature>
<keyword evidence="2" id="KW-0472">Membrane</keyword>
<protein>
    <submittedName>
        <fullName evidence="3">Uncharacterized protein</fullName>
    </submittedName>
</protein>
<evidence type="ECO:0000256" key="2">
    <source>
        <dbReference type="SAM" id="Phobius"/>
    </source>
</evidence>
<feature type="region of interest" description="Disordered" evidence="1">
    <location>
        <begin position="245"/>
        <end position="277"/>
    </location>
</feature>
<name>A0AAW1NVL6_9CHLO</name>
<reference evidence="3 4" key="1">
    <citation type="journal article" date="2024" name="Nat. Commun.">
        <title>Phylogenomics reveals the evolutionary origins of lichenization in chlorophyte algae.</title>
        <authorList>
            <person name="Puginier C."/>
            <person name="Libourel C."/>
            <person name="Otte J."/>
            <person name="Skaloud P."/>
            <person name="Haon M."/>
            <person name="Grisel S."/>
            <person name="Petersen M."/>
            <person name="Berrin J.G."/>
            <person name="Delaux P.M."/>
            <person name="Dal Grande F."/>
            <person name="Keller J."/>
        </authorList>
    </citation>
    <scope>NUCLEOTIDE SEQUENCE [LARGE SCALE GENOMIC DNA]</scope>
    <source>
        <strain evidence="3 4">SAG 2036</strain>
    </source>
</reference>
<proteinExistence type="predicted"/>
<accession>A0AAW1NVL6</accession>
<dbReference type="AlphaFoldDB" id="A0AAW1NVL6"/>
<dbReference type="EMBL" id="JALJOQ010000081">
    <property type="protein sequence ID" value="KAK9800771.1"/>
    <property type="molecule type" value="Genomic_DNA"/>
</dbReference>
<keyword evidence="4" id="KW-1185">Reference proteome</keyword>
<feature type="transmembrane region" description="Helical" evidence="2">
    <location>
        <begin position="47"/>
        <end position="66"/>
    </location>
</feature>
<comment type="caution">
    <text evidence="3">The sequence shown here is derived from an EMBL/GenBank/DDBJ whole genome shotgun (WGS) entry which is preliminary data.</text>
</comment>
<dbReference type="Proteomes" id="UP001465755">
    <property type="component" value="Unassembled WGS sequence"/>
</dbReference>
<keyword evidence="2" id="KW-0812">Transmembrane</keyword>
<evidence type="ECO:0000313" key="3">
    <source>
        <dbReference type="EMBL" id="KAK9800771.1"/>
    </source>
</evidence>
<sequence length="277" mass="27985">MGQEDTHSRRSLLQTPCCNSFGNAPPPPNLATNQAQSFSTSKTGQSLLIAAVVVVTVLFALAILAYKYGARCLWHNSFGALGRYGSSAASQMSGMMHGQSQARGGSGPSGALYTGVPVAPTTAEPASKITAKSAAEEAPGAKGEGIMAAAQASPAPEGDYVGQPLPGKKPPSLTSLPPEMPALGPRDTPPSQVLLPPEAYGPRQATTRPPTVILPEGAAAGGSRAPPSEAFHGLLASYINTLMAAPPGMPASRPAEQNDAGLQSQGIHSSAPAISTG</sequence>
<evidence type="ECO:0000313" key="4">
    <source>
        <dbReference type="Proteomes" id="UP001465755"/>
    </source>
</evidence>
<evidence type="ECO:0000256" key="1">
    <source>
        <dbReference type="SAM" id="MobiDB-lite"/>
    </source>
</evidence>
<feature type="compositionally biased region" description="Polar residues" evidence="1">
    <location>
        <begin position="260"/>
        <end position="277"/>
    </location>
</feature>
<feature type="region of interest" description="Disordered" evidence="1">
    <location>
        <begin position="123"/>
        <end position="189"/>
    </location>
</feature>
<keyword evidence="2" id="KW-1133">Transmembrane helix</keyword>
<organism evidence="3 4">
    <name type="scientific">Symbiochloris irregularis</name>
    <dbReference type="NCBI Taxonomy" id="706552"/>
    <lineage>
        <taxon>Eukaryota</taxon>
        <taxon>Viridiplantae</taxon>
        <taxon>Chlorophyta</taxon>
        <taxon>core chlorophytes</taxon>
        <taxon>Trebouxiophyceae</taxon>
        <taxon>Trebouxiales</taxon>
        <taxon>Trebouxiaceae</taxon>
        <taxon>Symbiochloris</taxon>
    </lineage>
</organism>